<evidence type="ECO:0000313" key="2">
    <source>
        <dbReference type="EMBL" id="EFE65033.2"/>
    </source>
</evidence>
<feature type="region of interest" description="Disordered" evidence="1">
    <location>
        <begin position="58"/>
        <end position="114"/>
    </location>
</feature>
<reference evidence="3" key="1">
    <citation type="submission" date="2008-12" db="EMBL/GenBank/DDBJ databases">
        <title>Annotation of Streptomyces ghanaensis ATCC 14672.</title>
        <authorList>
            <consortium name="The Broad Institute Genome Sequencing Platform"/>
            <consortium name="Broad Institute Microbial Sequencing Center"/>
            <person name="Fischbach M."/>
            <person name="Ward D."/>
            <person name="Young S."/>
            <person name="Kodira C.D."/>
            <person name="Zeng Q."/>
            <person name="Koehrsen M."/>
            <person name="Godfrey P."/>
            <person name="Alvarado L."/>
            <person name="Berlin A.M."/>
            <person name="Borenstein D."/>
            <person name="Chen Z."/>
            <person name="Engels R."/>
            <person name="Freedman E."/>
            <person name="Gellesch M."/>
            <person name="Goldberg J."/>
            <person name="Griggs A."/>
            <person name="Gujja S."/>
            <person name="Heiman D.I."/>
            <person name="Hepburn T.A."/>
            <person name="Howarth C."/>
            <person name="Jen D."/>
            <person name="Larson L."/>
            <person name="Lewis B."/>
            <person name="Mehta T."/>
            <person name="Park D."/>
            <person name="Pearson M."/>
            <person name="Roberts A."/>
            <person name="Saif S."/>
            <person name="Shea T.D."/>
            <person name="Shenoy N."/>
            <person name="Sisk P."/>
            <person name="Stolte C."/>
            <person name="Sykes S.N."/>
            <person name="Walk T."/>
            <person name="White J."/>
            <person name="Yandava C."/>
            <person name="Straight P."/>
            <person name="Clardy J."/>
            <person name="Hung D."/>
            <person name="Kolter R."/>
            <person name="Mekalanos J."/>
            <person name="Walker S."/>
            <person name="Walsh C.T."/>
            <person name="Wieland B.L.C."/>
            <person name="Ilzarbe M."/>
            <person name="Galagan J."/>
            <person name="Nusbaum C."/>
            <person name="Birren B."/>
        </authorList>
    </citation>
    <scope>NUCLEOTIDE SEQUENCE [LARGE SCALE GENOMIC DNA]</scope>
    <source>
        <strain evidence="3">ATCC 14672 / DSM 40746 / JCM 4963 / KCTC 9882 / NRRL B-12104 / FH 1290</strain>
    </source>
</reference>
<evidence type="ECO:0000256" key="1">
    <source>
        <dbReference type="SAM" id="MobiDB-lite"/>
    </source>
</evidence>
<dbReference type="EMBL" id="DS999641">
    <property type="protein sequence ID" value="EFE65033.2"/>
    <property type="molecule type" value="Genomic_DNA"/>
</dbReference>
<gene>
    <name evidence="2" type="ORF">SSFG_00287</name>
</gene>
<name>D5ZVN8_STRV1</name>
<organism evidence="2 3">
    <name type="scientific">Streptomyces viridosporus (strain ATCC 14672 / DSM 40746 / JCM 4963 / KCTC 9882 / NRRL B-12104 / FH 1290)</name>
    <name type="common">Streptomyces ghanaensis</name>
    <dbReference type="NCBI Taxonomy" id="566461"/>
    <lineage>
        <taxon>Bacteria</taxon>
        <taxon>Bacillati</taxon>
        <taxon>Actinomycetota</taxon>
        <taxon>Actinomycetes</taxon>
        <taxon>Kitasatosporales</taxon>
        <taxon>Streptomycetaceae</taxon>
        <taxon>Streptomyces</taxon>
    </lineage>
</organism>
<feature type="region of interest" description="Disordered" evidence="1">
    <location>
        <begin position="1"/>
        <end position="40"/>
    </location>
</feature>
<dbReference type="AlphaFoldDB" id="D5ZVN8"/>
<dbReference type="eggNOG" id="ENOG5034B8G">
    <property type="taxonomic scope" value="Bacteria"/>
</dbReference>
<protein>
    <submittedName>
        <fullName evidence="2">Predicted protein</fullName>
    </submittedName>
</protein>
<accession>D5ZVN8</accession>
<proteinExistence type="predicted"/>
<sequence length="210" mass="21739">MPLPARPAPPVAPRSCGTPRGPSPCAAQAAGPADRPPARLVSVRPVIADEQTKALTVLAVAPGPAAPPPRPPLPGRRTAASRSATRTRRRAGQLDAGHERLAAFSPTGTGRTGPRLLLSPQPCGNSCYHAGMAKTQLGARVDEDVAELAKKRAADLGLSIGDYLARLVQDDASGLRARAVDAAARFLTEHQAVFDEAEDAQHAPRGARAA</sequence>
<evidence type="ECO:0000313" key="3">
    <source>
        <dbReference type="Proteomes" id="UP000003824"/>
    </source>
</evidence>
<feature type="compositionally biased region" description="Low complexity" evidence="1">
    <location>
        <begin position="75"/>
        <end position="84"/>
    </location>
</feature>
<feature type="compositionally biased region" description="Pro residues" evidence="1">
    <location>
        <begin position="64"/>
        <end position="74"/>
    </location>
</feature>
<feature type="compositionally biased region" description="Pro residues" evidence="1">
    <location>
        <begin position="1"/>
        <end position="12"/>
    </location>
</feature>
<dbReference type="Proteomes" id="UP000003824">
    <property type="component" value="Unassembled WGS sequence"/>
</dbReference>